<protein>
    <submittedName>
        <fullName evidence="2">Uncharacterized protein</fullName>
    </submittedName>
</protein>
<evidence type="ECO:0000313" key="3">
    <source>
        <dbReference type="Proteomes" id="UP001529510"/>
    </source>
</evidence>
<proteinExistence type="predicted"/>
<feature type="region of interest" description="Disordered" evidence="1">
    <location>
        <begin position="42"/>
        <end position="63"/>
    </location>
</feature>
<name>A0ABD0QTK0_CIRMR</name>
<dbReference type="EMBL" id="JAMKFB020000007">
    <property type="protein sequence ID" value="KAL0189544.1"/>
    <property type="molecule type" value="Genomic_DNA"/>
</dbReference>
<sequence>MASPGSLIPLAPPQSLVTLSTPRTCKPFAVLCFSTPMTSAGASLPPAPPQSSGTPGFTSDARHRGSAQASCASGVTWLHRLSVFTLGSPEIGSVSIGRPTDVVGHTSTLAPPSINTAMGCLHSALGLQHLATPPVIVPWMLPPSVLPWSLCLSAFLYLPALCLLLSSPSPTPQPPPKPPPYLPLLFFVTARGRAF</sequence>
<keyword evidence="3" id="KW-1185">Reference proteome</keyword>
<organism evidence="2 3">
    <name type="scientific">Cirrhinus mrigala</name>
    <name type="common">Mrigala</name>
    <dbReference type="NCBI Taxonomy" id="683832"/>
    <lineage>
        <taxon>Eukaryota</taxon>
        <taxon>Metazoa</taxon>
        <taxon>Chordata</taxon>
        <taxon>Craniata</taxon>
        <taxon>Vertebrata</taxon>
        <taxon>Euteleostomi</taxon>
        <taxon>Actinopterygii</taxon>
        <taxon>Neopterygii</taxon>
        <taxon>Teleostei</taxon>
        <taxon>Ostariophysi</taxon>
        <taxon>Cypriniformes</taxon>
        <taxon>Cyprinidae</taxon>
        <taxon>Labeoninae</taxon>
        <taxon>Labeonini</taxon>
        <taxon>Cirrhinus</taxon>
    </lineage>
</organism>
<accession>A0ABD0QTK0</accession>
<gene>
    <name evidence="2" type="ORF">M9458_016643</name>
</gene>
<comment type="caution">
    <text evidence="2">The sequence shown here is derived from an EMBL/GenBank/DDBJ whole genome shotgun (WGS) entry which is preliminary data.</text>
</comment>
<evidence type="ECO:0000313" key="2">
    <source>
        <dbReference type="EMBL" id="KAL0189544.1"/>
    </source>
</evidence>
<reference evidence="2 3" key="1">
    <citation type="submission" date="2024-05" db="EMBL/GenBank/DDBJ databases">
        <title>Genome sequencing and assembly of Indian major carp, Cirrhinus mrigala (Hamilton, 1822).</title>
        <authorList>
            <person name="Mohindra V."/>
            <person name="Chowdhury L.M."/>
            <person name="Lal K."/>
            <person name="Jena J.K."/>
        </authorList>
    </citation>
    <scope>NUCLEOTIDE SEQUENCE [LARGE SCALE GENOMIC DNA]</scope>
    <source>
        <strain evidence="2">CM1030</strain>
        <tissue evidence="2">Blood</tissue>
    </source>
</reference>
<dbReference type="Proteomes" id="UP001529510">
    <property type="component" value="Unassembled WGS sequence"/>
</dbReference>
<evidence type="ECO:0000256" key="1">
    <source>
        <dbReference type="SAM" id="MobiDB-lite"/>
    </source>
</evidence>
<dbReference type="AlphaFoldDB" id="A0ABD0QTK0"/>